<reference evidence="2" key="1">
    <citation type="journal article" date="2018" name="Data Brief">
        <title>Genome sequence data from 17 accessions of Ensete ventricosum, a staple food crop for millions in Ethiopia.</title>
        <authorList>
            <person name="Yemataw Z."/>
            <person name="Muzemil S."/>
            <person name="Ambachew D."/>
            <person name="Tripathi L."/>
            <person name="Tesfaye K."/>
            <person name="Chala A."/>
            <person name="Farbos A."/>
            <person name="O'Neill P."/>
            <person name="Moore K."/>
            <person name="Grant M."/>
            <person name="Studholme D.J."/>
        </authorList>
    </citation>
    <scope>NUCLEOTIDE SEQUENCE [LARGE SCALE GENOMIC DNA]</scope>
    <source>
        <tissue evidence="2">Leaf</tissue>
    </source>
</reference>
<gene>
    <name evidence="2" type="ORF">BHM03_00000360</name>
</gene>
<sequence>MIGSGEAAIDGDAINATKQRERRWRGLWLTSGNTEDKGVGRRKKQRRLKERAVVATEQRSSKGVDNWLERKKTTIVGLKERQRRQHVGVVGSSGGSDLHRGDGEDNSGPTVIGEGVAGEEVATAVRATVGEVGCGREGRKVRMRIRLQLWLRRNGDGGRRLRR</sequence>
<evidence type="ECO:0008006" key="3">
    <source>
        <dbReference type="Google" id="ProtNLM"/>
    </source>
</evidence>
<organism evidence="2">
    <name type="scientific">Ensete ventricosum</name>
    <name type="common">Abyssinian banana</name>
    <name type="synonym">Musa ensete</name>
    <dbReference type="NCBI Taxonomy" id="4639"/>
    <lineage>
        <taxon>Eukaryota</taxon>
        <taxon>Viridiplantae</taxon>
        <taxon>Streptophyta</taxon>
        <taxon>Embryophyta</taxon>
        <taxon>Tracheophyta</taxon>
        <taxon>Spermatophyta</taxon>
        <taxon>Magnoliopsida</taxon>
        <taxon>Liliopsida</taxon>
        <taxon>Zingiberales</taxon>
        <taxon>Musaceae</taxon>
        <taxon>Ensete</taxon>
    </lineage>
</organism>
<feature type="region of interest" description="Disordered" evidence="1">
    <location>
        <begin position="28"/>
        <end position="47"/>
    </location>
</feature>
<dbReference type="Proteomes" id="UP000290560">
    <property type="component" value="Unassembled WGS sequence"/>
</dbReference>
<dbReference type="AlphaFoldDB" id="A0A445M8F4"/>
<dbReference type="EMBL" id="KV875443">
    <property type="protein sequence ID" value="RZR70517.1"/>
    <property type="molecule type" value="Genomic_DNA"/>
</dbReference>
<evidence type="ECO:0000313" key="2">
    <source>
        <dbReference type="EMBL" id="RZR70517.1"/>
    </source>
</evidence>
<proteinExistence type="predicted"/>
<protein>
    <recommendedName>
        <fullName evidence="3">DUF834 domain-containing protein</fullName>
    </recommendedName>
</protein>
<evidence type="ECO:0000256" key="1">
    <source>
        <dbReference type="SAM" id="MobiDB-lite"/>
    </source>
</evidence>
<feature type="region of interest" description="Disordered" evidence="1">
    <location>
        <begin position="82"/>
        <end position="108"/>
    </location>
</feature>
<accession>A0A445M8F4</accession>
<name>A0A445M8F4_ENSVE</name>